<sequence>MRRRPPKNASTSVNITTTPASFSRIVFGVVSSVNTWKNRKSYAESWWRPNVTRGYIFLGRAPTLRYHPWPSSSPPFRINAPIKSRIKHKYIFRQGDKDVRWYVMADDDNVLFIDNLVEVLAKYDHTEYFYIGTNSECVSSNIIFSFEMAFGGAGYALSYPLVEALSTKVGGCVQQYPNYSSDFILQACLADFGVSLTHRRGFLQQIDLHGDISGLLSAHPQSPILFLHLHEPLCVHKPCATEGKATGLFLLRGAMPLIYTEIYTLKAFC</sequence>
<evidence type="ECO:0000313" key="1">
    <source>
        <dbReference type="EMBL" id="KAI9388361.1"/>
    </source>
</evidence>
<protein>
    <submittedName>
        <fullName evidence="1">Uncharacterized protein</fullName>
    </submittedName>
</protein>
<proteinExistence type="predicted"/>
<dbReference type="Proteomes" id="UP000006729">
    <property type="component" value="Chromosome 9"/>
</dbReference>
<name>A0ACC0SGM4_POPTR</name>
<keyword evidence="2" id="KW-1185">Reference proteome</keyword>
<reference evidence="1 2" key="1">
    <citation type="journal article" date="2006" name="Science">
        <title>The genome of black cottonwood, Populus trichocarpa (Torr. &amp; Gray).</title>
        <authorList>
            <person name="Tuskan G.A."/>
            <person name="Difazio S."/>
            <person name="Jansson S."/>
            <person name="Bohlmann J."/>
            <person name="Grigoriev I."/>
            <person name="Hellsten U."/>
            <person name="Putnam N."/>
            <person name="Ralph S."/>
            <person name="Rombauts S."/>
            <person name="Salamov A."/>
            <person name="Schein J."/>
            <person name="Sterck L."/>
            <person name="Aerts A."/>
            <person name="Bhalerao R.R."/>
            <person name="Bhalerao R.P."/>
            <person name="Blaudez D."/>
            <person name="Boerjan W."/>
            <person name="Brun A."/>
            <person name="Brunner A."/>
            <person name="Busov V."/>
            <person name="Campbell M."/>
            <person name="Carlson J."/>
            <person name="Chalot M."/>
            <person name="Chapman J."/>
            <person name="Chen G.L."/>
            <person name="Cooper D."/>
            <person name="Coutinho P.M."/>
            <person name="Couturier J."/>
            <person name="Covert S."/>
            <person name="Cronk Q."/>
            <person name="Cunningham R."/>
            <person name="Davis J."/>
            <person name="Degroeve S."/>
            <person name="Dejardin A."/>
            <person name="Depamphilis C."/>
            <person name="Detter J."/>
            <person name="Dirks B."/>
            <person name="Dubchak I."/>
            <person name="Duplessis S."/>
            <person name="Ehlting J."/>
            <person name="Ellis B."/>
            <person name="Gendler K."/>
            <person name="Goodstein D."/>
            <person name="Gribskov M."/>
            <person name="Grimwood J."/>
            <person name="Groover A."/>
            <person name="Gunter L."/>
            <person name="Hamberger B."/>
            <person name="Heinze B."/>
            <person name="Helariutta Y."/>
            <person name="Henrissat B."/>
            <person name="Holligan D."/>
            <person name="Holt R."/>
            <person name="Huang W."/>
            <person name="Islam-Faridi N."/>
            <person name="Jones S."/>
            <person name="Jones-Rhoades M."/>
            <person name="Jorgensen R."/>
            <person name="Joshi C."/>
            <person name="Kangasjarvi J."/>
            <person name="Karlsson J."/>
            <person name="Kelleher C."/>
            <person name="Kirkpatrick R."/>
            <person name="Kirst M."/>
            <person name="Kohler A."/>
            <person name="Kalluri U."/>
            <person name="Larimer F."/>
            <person name="Leebens-Mack J."/>
            <person name="Leple J.C."/>
            <person name="Locascio P."/>
            <person name="Lou Y."/>
            <person name="Lucas S."/>
            <person name="Martin F."/>
            <person name="Montanini B."/>
            <person name="Napoli C."/>
            <person name="Nelson D.R."/>
            <person name="Nelson C."/>
            <person name="Nieminen K."/>
            <person name="Nilsson O."/>
            <person name="Pereda V."/>
            <person name="Peter G."/>
            <person name="Philippe R."/>
            <person name="Pilate G."/>
            <person name="Poliakov A."/>
            <person name="Razumovskaya J."/>
            <person name="Richardson P."/>
            <person name="Rinaldi C."/>
            <person name="Ritland K."/>
            <person name="Rouze P."/>
            <person name="Ryaboy D."/>
            <person name="Schmutz J."/>
            <person name="Schrader J."/>
            <person name="Segerman B."/>
            <person name="Shin H."/>
            <person name="Siddiqui A."/>
            <person name="Sterky F."/>
            <person name="Terry A."/>
            <person name="Tsai C.J."/>
            <person name="Uberbacher E."/>
            <person name="Unneberg P."/>
            <person name="Vahala J."/>
            <person name="Wall K."/>
            <person name="Wessler S."/>
            <person name="Yang G."/>
            <person name="Yin T."/>
            <person name="Douglas C."/>
            <person name="Marra M."/>
            <person name="Sandberg G."/>
            <person name="Van de Peer Y."/>
            <person name="Rokhsar D."/>
        </authorList>
    </citation>
    <scope>NUCLEOTIDE SEQUENCE [LARGE SCALE GENOMIC DNA]</scope>
    <source>
        <strain evidence="2">cv. Nisqually</strain>
    </source>
</reference>
<gene>
    <name evidence="1" type="ORF">POPTR_009G051701v4</name>
</gene>
<accession>A0ACC0SGM4</accession>
<organism evidence="1 2">
    <name type="scientific">Populus trichocarpa</name>
    <name type="common">Western balsam poplar</name>
    <name type="synonym">Populus balsamifera subsp. trichocarpa</name>
    <dbReference type="NCBI Taxonomy" id="3694"/>
    <lineage>
        <taxon>Eukaryota</taxon>
        <taxon>Viridiplantae</taxon>
        <taxon>Streptophyta</taxon>
        <taxon>Embryophyta</taxon>
        <taxon>Tracheophyta</taxon>
        <taxon>Spermatophyta</taxon>
        <taxon>Magnoliopsida</taxon>
        <taxon>eudicotyledons</taxon>
        <taxon>Gunneridae</taxon>
        <taxon>Pentapetalae</taxon>
        <taxon>rosids</taxon>
        <taxon>fabids</taxon>
        <taxon>Malpighiales</taxon>
        <taxon>Salicaceae</taxon>
        <taxon>Saliceae</taxon>
        <taxon>Populus</taxon>
    </lineage>
</organism>
<comment type="caution">
    <text evidence="1">The sequence shown here is derived from an EMBL/GenBank/DDBJ whole genome shotgun (WGS) entry which is preliminary data.</text>
</comment>
<dbReference type="EMBL" id="CM009298">
    <property type="protein sequence ID" value="KAI9388361.1"/>
    <property type="molecule type" value="Genomic_DNA"/>
</dbReference>
<evidence type="ECO:0000313" key="2">
    <source>
        <dbReference type="Proteomes" id="UP000006729"/>
    </source>
</evidence>